<keyword evidence="1" id="KW-1133">Transmembrane helix</keyword>
<keyword evidence="1" id="KW-0812">Transmembrane</keyword>
<dbReference type="Proteomes" id="UP000006320">
    <property type="component" value="Unassembled WGS sequence"/>
</dbReference>
<dbReference type="EMBL" id="BAEM01000033">
    <property type="protein sequence ID" value="GAC10471.1"/>
    <property type="molecule type" value="Genomic_DNA"/>
</dbReference>
<evidence type="ECO:0000256" key="1">
    <source>
        <dbReference type="SAM" id="Phobius"/>
    </source>
</evidence>
<proteinExistence type="predicted"/>
<protein>
    <submittedName>
        <fullName evidence="2">Uncharacterized protein</fullName>
    </submittedName>
</protein>
<accession>A0AAV3V001</accession>
<feature type="transmembrane region" description="Helical" evidence="1">
    <location>
        <begin position="6"/>
        <end position="30"/>
    </location>
</feature>
<gene>
    <name evidence="2" type="ORF">GCHA_2524</name>
</gene>
<name>A0AAV3V001_9ALTE</name>
<keyword evidence="1" id="KW-0472">Membrane</keyword>
<dbReference type="AlphaFoldDB" id="A0AAV3V001"/>
<comment type="caution">
    <text evidence="2">The sequence shown here is derived from an EMBL/GenBank/DDBJ whole genome shotgun (WGS) entry which is preliminary data.</text>
</comment>
<sequence>MFGVNDMLWIRQLCGFLASSAGSTFIILALHKNSFQRF</sequence>
<evidence type="ECO:0000313" key="2">
    <source>
        <dbReference type="EMBL" id="GAC10471.1"/>
    </source>
</evidence>
<evidence type="ECO:0000313" key="3">
    <source>
        <dbReference type="Proteomes" id="UP000006320"/>
    </source>
</evidence>
<reference evidence="2 3" key="1">
    <citation type="journal article" date="2017" name="Antonie Van Leeuwenhoek">
        <title>Rhizobium rhizosphaerae sp. nov., a novel species isolated from rice rhizosphere.</title>
        <authorList>
            <person name="Zhao J.J."/>
            <person name="Zhang J."/>
            <person name="Zhang R.J."/>
            <person name="Zhang C.W."/>
            <person name="Yin H.Q."/>
            <person name="Zhang X.X."/>
        </authorList>
    </citation>
    <scope>NUCLEOTIDE SEQUENCE [LARGE SCALE GENOMIC DNA]</scope>
    <source>
        <strain evidence="2 3">S18K6</strain>
    </source>
</reference>
<organism evidence="2 3">
    <name type="scientific">Paraglaciecola chathamensis S18K6</name>
    <dbReference type="NCBI Taxonomy" id="1127672"/>
    <lineage>
        <taxon>Bacteria</taxon>
        <taxon>Pseudomonadati</taxon>
        <taxon>Pseudomonadota</taxon>
        <taxon>Gammaproteobacteria</taxon>
        <taxon>Alteromonadales</taxon>
        <taxon>Alteromonadaceae</taxon>
        <taxon>Paraglaciecola</taxon>
    </lineage>
</organism>